<organism evidence="7 8">
    <name type="scientific">Bionectria ochroleuca</name>
    <name type="common">Gliocladium roseum</name>
    <dbReference type="NCBI Taxonomy" id="29856"/>
    <lineage>
        <taxon>Eukaryota</taxon>
        <taxon>Fungi</taxon>
        <taxon>Dikarya</taxon>
        <taxon>Ascomycota</taxon>
        <taxon>Pezizomycotina</taxon>
        <taxon>Sordariomycetes</taxon>
        <taxon>Hypocreomycetidae</taxon>
        <taxon>Hypocreales</taxon>
        <taxon>Bionectriaceae</taxon>
        <taxon>Clonostachys</taxon>
    </lineage>
</organism>
<evidence type="ECO:0000256" key="5">
    <source>
        <dbReference type="SAM" id="MobiDB-lite"/>
    </source>
</evidence>
<dbReference type="Pfam" id="PF00172">
    <property type="entry name" value="Zn_clus"/>
    <property type="match status" value="1"/>
</dbReference>
<accession>A0A8H7NAU8</accession>
<evidence type="ECO:0000313" key="7">
    <source>
        <dbReference type="EMBL" id="KAF9752355.1"/>
    </source>
</evidence>
<protein>
    <recommendedName>
        <fullName evidence="6">Zn(2)-C6 fungal-type domain-containing protein</fullName>
    </recommendedName>
</protein>
<comment type="caution">
    <text evidence="7">The sequence shown here is derived from an EMBL/GenBank/DDBJ whole genome shotgun (WGS) entry which is preliminary data.</text>
</comment>
<evidence type="ECO:0000256" key="3">
    <source>
        <dbReference type="ARBA" id="ARBA00023163"/>
    </source>
</evidence>
<dbReference type="SMART" id="SM00066">
    <property type="entry name" value="GAL4"/>
    <property type="match status" value="1"/>
</dbReference>
<reference evidence="7" key="1">
    <citation type="submission" date="2020-10" db="EMBL/GenBank/DDBJ databases">
        <title>High-Quality Genome Resource of Clonostachys rosea strain S41 by Oxford Nanopore Long-Read Sequencing.</title>
        <authorList>
            <person name="Wang H."/>
        </authorList>
    </citation>
    <scope>NUCLEOTIDE SEQUENCE</scope>
    <source>
        <strain evidence="7">S41</strain>
    </source>
</reference>
<dbReference type="PROSITE" id="PS50048">
    <property type="entry name" value="ZN2_CY6_FUNGAL_2"/>
    <property type="match status" value="1"/>
</dbReference>
<evidence type="ECO:0000256" key="2">
    <source>
        <dbReference type="ARBA" id="ARBA00023125"/>
    </source>
</evidence>
<sequence length="124" mass="13683">MTRPKVPEERRQRIAQACDTCKRRKQKCNGLKPCGTCLKRSSICQYTPGPSHDGDTTSRAGSVTKRRNTDEPFDLIAIGSSRSNSSISTPGLAWSSPMGPDLHYVGTEQPILTQQFHGQDNPRP</sequence>
<dbReference type="PANTHER" id="PTHR47424:SF3">
    <property type="entry name" value="REGULATORY PROTEIN GAL4"/>
    <property type="match status" value="1"/>
</dbReference>
<dbReference type="InterPro" id="IPR036864">
    <property type="entry name" value="Zn2-C6_fun-type_DNA-bd_sf"/>
</dbReference>
<dbReference type="GO" id="GO:0000981">
    <property type="term" value="F:DNA-binding transcription factor activity, RNA polymerase II-specific"/>
    <property type="evidence" value="ECO:0007669"/>
    <property type="project" value="InterPro"/>
</dbReference>
<dbReference type="GO" id="GO:0008270">
    <property type="term" value="F:zinc ion binding"/>
    <property type="evidence" value="ECO:0007669"/>
    <property type="project" value="InterPro"/>
</dbReference>
<dbReference type="InterPro" id="IPR051127">
    <property type="entry name" value="Fungal_SecMet_Regulators"/>
</dbReference>
<dbReference type="CDD" id="cd00067">
    <property type="entry name" value="GAL4"/>
    <property type="match status" value="1"/>
</dbReference>
<dbReference type="PANTHER" id="PTHR47424">
    <property type="entry name" value="REGULATORY PROTEIN GAL4"/>
    <property type="match status" value="1"/>
</dbReference>
<dbReference type="Gene3D" id="4.10.240.10">
    <property type="entry name" value="Zn(2)-C6 fungal-type DNA-binding domain"/>
    <property type="match status" value="1"/>
</dbReference>
<dbReference type="GO" id="GO:0003677">
    <property type="term" value="F:DNA binding"/>
    <property type="evidence" value="ECO:0007669"/>
    <property type="project" value="UniProtKB-KW"/>
</dbReference>
<keyword evidence="3" id="KW-0804">Transcription</keyword>
<name>A0A8H7NAU8_BIOOC</name>
<dbReference type="EMBL" id="JADCTT010000005">
    <property type="protein sequence ID" value="KAF9752355.1"/>
    <property type="molecule type" value="Genomic_DNA"/>
</dbReference>
<evidence type="ECO:0000256" key="4">
    <source>
        <dbReference type="ARBA" id="ARBA00023242"/>
    </source>
</evidence>
<dbReference type="SUPFAM" id="SSF57701">
    <property type="entry name" value="Zn2/Cys6 DNA-binding domain"/>
    <property type="match status" value="1"/>
</dbReference>
<dbReference type="PROSITE" id="PS00463">
    <property type="entry name" value="ZN2_CY6_FUNGAL_1"/>
    <property type="match status" value="1"/>
</dbReference>
<feature type="region of interest" description="Disordered" evidence="5">
    <location>
        <begin position="48"/>
        <end position="124"/>
    </location>
</feature>
<keyword evidence="4" id="KW-0539">Nucleus</keyword>
<dbReference type="InterPro" id="IPR001138">
    <property type="entry name" value="Zn2Cys6_DnaBD"/>
</dbReference>
<evidence type="ECO:0000313" key="8">
    <source>
        <dbReference type="Proteomes" id="UP000616885"/>
    </source>
</evidence>
<feature type="domain" description="Zn(2)-C6 fungal-type" evidence="6">
    <location>
        <begin position="17"/>
        <end position="46"/>
    </location>
</feature>
<evidence type="ECO:0000256" key="1">
    <source>
        <dbReference type="ARBA" id="ARBA00023015"/>
    </source>
</evidence>
<dbReference type="Proteomes" id="UP000616885">
    <property type="component" value="Unassembled WGS sequence"/>
</dbReference>
<gene>
    <name evidence="7" type="ORF">IM811_014149</name>
</gene>
<evidence type="ECO:0000259" key="6">
    <source>
        <dbReference type="PROSITE" id="PS50048"/>
    </source>
</evidence>
<dbReference type="AlphaFoldDB" id="A0A8H7NAU8"/>
<keyword evidence="2" id="KW-0238">DNA-binding</keyword>
<keyword evidence="1" id="KW-0805">Transcription regulation</keyword>
<proteinExistence type="predicted"/>